<evidence type="ECO:0000256" key="5">
    <source>
        <dbReference type="ARBA" id="ARBA00022840"/>
    </source>
</evidence>
<dbReference type="SUPFAM" id="SSF52540">
    <property type="entry name" value="P-loop containing nucleoside triphosphate hydrolases"/>
    <property type="match status" value="1"/>
</dbReference>
<dbReference type="InterPro" id="IPR004179">
    <property type="entry name" value="Sec63-dom"/>
</dbReference>
<dbReference type="Pfam" id="PF00270">
    <property type="entry name" value="DEAD"/>
    <property type="match status" value="1"/>
</dbReference>
<evidence type="ECO:0000256" key="6">
    <source>
        <dbReference type="ARBA" id="ARBA00023235"/>
    </source>
</evidence>
<keyword evidence="7" id="KW-0469">Meiosis</keyword>
<dbReference type="Pfam" id="PF02889">
    <property type="entry name" value="Sec63"/>
    <property type="match status" value="1"/>
</dbReference>
<evidence type="ECO:0000256" key="4">
    <source>
        <dbReference type="ARBA" id="ARBA00022806"/>
    </source>
</evidence>
<dbReference type="GO" id="GO:0007131">
    <property type="term" value="P:reciprocal meiotic recombination"/>
    <property type="evidence" value="ECO:0007669"/>
    <property type="project" value="UniProtKB-ARBA"/>
</dbReference>
<dbReference type="Gene3D" id="1.10.150.20">
    <property type="entry name" value="5' to 3' exonuclease, C-terminal subdomain"/>
    <property type="match status" value="1"/>
</dbReference>
<organism evidence="13 14">
    <name type="scientific">Gigaspora margarita</name>
    <dbReference type="NCBI Taxonomy" id="4874"/>
    <lineage>
        <taxon>Eukaryota</taxon>
        <taxon>Fungi</taxon>
        <taxon>Fungi incertae sedis</taxon>
        <taxon>Mucoromycota</taxon>
        <taxon>Glomeromycotina</taxon>
        <taxon>Glomeromycetes</taxon>
        <taxon>Diversisporales</taxon>
        <taxon>Gigasporaceae</taxon>
        <taxon>Gigaspora</taxon>
    </lineage>
</organism>
<evidence type="ECO:0000256" key="3">
    <source>
        <dbReference type="ARBA" id="ARBA00022801"/>
    </source>
</evidence>
<comment type="caution">
    <text evidence="13">The sequence shown here is derived from an EMBL/GenBank/DDBJ whole genome shotgun (WGS) entry which is preliminary data.</text>
</comment>
<dbReference type="InterPro" id="IPR014001">
    <property type="entry name" value="Helicase_ATP-bd"/>
</dbReference>
<dbReference type="PANTHER" id="PTHR47835:SF3">
    <property type="entry name" value="HELICASE FOR MEIOSIS 1"/>
    <property type="match status" value="1"/>
</dbReference>
<keyword evidence="14" id="KW-1185">Reference proteome</keyword>
<dbReference type="InterPro" id="IPR052247">
    <property type="entry name" value="Meiotic_Crossover_Helicase"/>
</dbReference>
<dbReference type="InterPro" id="IPR036388">
    <property type="entry name" value="WH-like_DNA-bd_sf"/>
</dbReference>
<dbReference type="InterPro" id="IPR001650">
    <property type="entry name" value="Helicase_C-like"/>
</dbReference>
<dbReference type="FunFam" id="3.40.50.300:FF:001076">
    <property type="entry name" value="ATP-dependent DNA helicase MER3"/>
    <property type="match status" value="1"/>
</dbReference>
<comment type="catalytic activity">
    <reaction evidence="8">
        <text>Couples ATP hydrolysis with the unwinding of duplex DNA by translocating in the 3'-5' direction.</text>
        <dbReference type="EC" id="5.6.2.4"/>
    </reaction>
</comment>
<evidence type="ECO:0000256" key="7">
    <source>
        <dbReference type="ARBA" id="ARBA00023254"/>
    </source>
</evidence>
<accession>A0A8H4ETI9</accession>
<dbReference type="GO" id="GO:0043138">
    <property type="term" value="F:3'-5' DNA helicase activity"/>
    <property type="evidence" value="ECO:0007669"/>
    <property type="project" value="UniProtKB-EC"/>
</dbReference>
<feature type="domain" description="Helicase C-terminal" evidence="12">
    <location>
        <begin position="350"/>
        <end position="554"/>
    </location>
</feature>
<keyword evidence="3 13" id="KW-0378">Hydrolase</keyword>
<dbReference type="Gene3D" id="1.10.10.10">
    <property type="entry name" value="Winged helix-like DNA-binding domain superfamily/Winged helix DNA-binding domain"/>
    <property type="match status" value="1"/>
</dbReference>
<reference evidence="13 14" key="1">
    <citation type="journal article" date="2019" name="Environ. Microbiol.">
        <title>At the nexus of three kingdoms: the genome of the mycorrhizal fungus Gigaspora margarita provides insights into plant, endobacterial and fungal interactions.</title>
        <authorList>
            <person name="Venice F."/>
            <person name="Ghignone S."/>
            <person name="Salvioli di Fossalunga A."/>
            <person name="Amselem J."/>
            <person name="Novero M."/>
            <person name="Xianan X."/>
            <person name="Sedzielewska Toro K."/>
            <person name="Morin E."/>
            <person name="Lipzen A."/>
            <person name="Grigoriev I.V."/>
            <person name="Henrissat B."/>
            <person name="Martin F.M."/>
            <person name="Bonfante P."/>
        </authorList>
    </citation>
    <scope>NUCLEOTIDE SEQUENCE [LARGE SCALE GENOMIC DNA]</scope>
    <source>
        <strain evidence="13 14">BEG34</strain>
    </source>
</reference>
<gene>
    <name evidence="13" type="ORF">F8M41_023279</name>
</gene>
<dbReference type="PANTHER" id="PTHR47835">
    <property type="entry name" value="HFM1, ATP DEPENDENT DNA HELICASE HOMOLOG"/>
    <property type="match status" value="1"/>
</dbReference>
<dbReference type="CDD" id="cd18795">
    <property type="entry name" value="SF2_C_Ski2"/>
    <property type="match status" value="1"/>
</dbReference>
<evidence type="ECO:0000256" key="1">
    <source>
        <dbReference type="ARBA" id="ARBA00010140"/>
    </source>
</evidence>
<dbReference type="GO" id="GO:0005524">
    <property type="term" value="F:ATP binding"/>
    <property type="evidence" value="ECO:0007669"/>
    <property type="project" value="UniProtKB-KW"/>
</dbReference>
<dbReference type="PROSITE" id="PS51194">
    <property type="entry name" value="HELICASE_CTER"/>
    <property type="match status" value="1"/>
</dbReference>
<evidence type="ECO:0000256" key="9">
    <source>
        <dbReference type="ARBA" id="ARBA00034808"/>
    </source>
</evidence>
<dbReference type="SUPFAM" id="SSF158702">
    <property type="entry name" value="Sec63 N-terminal domain-like"/>
    <property type="match status" value="1"/>
</dbReference>
<sequence length="1201" mass="137958">MPPKWNPKYQNNKRVQGKFNSGFYSRQQRNRSNYSSHQDDFYEQFPEITDDNISRTNVAPTFHQTDQITSRSLKNYGMQGNAYNFSQDNINQSMVNIQPNSINGLRKVSELPDRFRSLFPFGVFNSIQSQCIDTALYGNEDLVVIAPTGSGKTVVFELAMINVLMNDNDHARMVYIAPTKAICSERAQDWSRKFQHIGITCGELTGDTNTANIADIKKSNIIVTTPEKWESVTRQWVDIKNLLSMLKLFMIDEVHILHEDRGAILEAVVSRMKLMGTNSRFIAISATIPNIEDVASWINLGFQNYNKFPQNNVKILQFGDEYRPVRLSRQVLSYPSDGNVFKFDKTLNDKLLDIIQQYSNGKPTMVFCATRKSTEDACQNIVKQLKYMRKNLPWNIRPVEMTFHDKHLPEIIKYGVVFHHAGLHMQDRKNIESMFLQGAVHVICATSTLAIGVNLPAHLVIIKSTMAYKNGSFTEYSDSEIKQMLGRAGRPQFDDSGVAVIMTSHNMKQKYEELVTGIKDRLESSLHETLHEHLNSEICLGTIDHVNNAMKWLKTTFLYVRMKSNPQRYDPGFKEGQNWEKRLEGKFKLIEIGETMAKYHIKYLTMQRILSIFSWCQKNSTSSKEEIIDICLQKVSQAEEFNEVKLHRHEKLALNKLNQHADIKFPLSGKVKDTKEKVFIMIQIVLGNVPLEDSSTRIQFNTESRVIIQHSHRLVELAAYKENVTILKIAMDLVRCMKAKMWNDSPLLLKQLDGIGEQYAKKLLDAGVTNFEQLKECEPWKIETVSSHFKNFEGNLIQNINNPIAINIVHETVSILPSLKLDIERSSSNSSEYQVYVVNICLSNKEKVSVKRNGMNLNAAFIAATDDLLIEFRQVPLWKIQQGLKFHFKTNIQPNQPITCSVLPEEFIGLDIHKTIIPNIQPTDACNILVTPMEKSQEPQQRFEINKHSETNYVQQHKQQGFIESNEITTIPIQTSNIKEKQHDKSPELLPNGRVKCNHPCKDKQKCAHECCKIGCRRAPKKRKNNVISSPTISYNKQSTIDEPSPKARKKAMDAQEIRFELEQQVYQDLDGSGWKINLNLSDDEDDNLMDLQELEKRLLGTSDQVLSNHNESNHNESITRSPYQAWLETWDINGLDFISKVDLDEDKFSDVISKVDLNEDKFSDFISKVDLDEDKFSDFISKVDLDEDKLSELQEMIIDE</sequence>
<dbReference type="OrthoDB" id="5575at2759"/>
<dbReference type="AlphaFoldDB" id="A0A8H4ETI9"/>
<dbReference type="SMART" id="SM00973">
    <property type="entry name" value="Sec63"/>
    <property type="match status" value="1"/>
</dbReference>
<dbReference type="InterPro" id="IPR011545">
    <property type="entry name" value="DEAD/DEAH_box_helicase_dom"/>
</dbReference>
<feature type="domain" description="Helicase ATP-binding" evidence="11">
    <location>
        <begin position="133"/>
        <end position="306"/>
    </location>
</feature>
<dbReference type="Pfam" id="PF00271">
    <property type="entry name" value="Helicase_C"/>
    <property type="match status" value="1"/>
</dbReference>
<keyword evidence="5" id="KW-0067">ATP-binding</keyword>
<evidence type="ECO:0000259" key="11">
    <source>
        <dbReference type="PROSITE" id="PS51192"/>
    </source>
</evidence>
<dbReference type="Pfam" id="PF23445">
    <property type="entry name" value="WHD_SNRNP200"/>
    <property type="match status" value="1"/>
</dbReference>
<dbReference type="InterPro" id="IPR027417">
    <property type="entry name" value="P-loop_NTPase"/>
</dbReference>
<comment type="similarity">
    <text evidence="1">Belongs to the helicase family. SKI2 subfamily.</text>
</comment>
<evidence type="ECO:0000313" key="13">
    <source>
        <dbReference type="EMBL" id="KAF0551515.1"/>
    </source>
</evidence>
<protein>
    <recommendedName>
        <fullName evidence="9">DNA 3'-5' helicase</fullName>
        <ecNumber evidence="9">5.6.2.4</ecNumber>
    </recommendedName>
</protein>
<evidence type="ECO:0000256" key="8">
    <source>
        <dbReference type="ARBA" id="ARBA00034617"/>
    </source>
</evidence>
<dbReference type="SMART" id="SM00487">
    <property type="entry name" value="DEXDc"/>
    <property type="match status" value="1"/>
</dbReference>
<keyword evidence="6" id="KW-0413">Isomerase</keyword>
<evidence type="ECO:0000256" key="2">
    <source>
        <dbReference type="ARBA" id="ARBA00022741"/>
    </source>
</evidence>
<dbReference type="Proteomes" id="UP000439903">
    <property type="component" value="Unassembled WGS sequence"/>
</dbReference>
<comment type="catalytic activity">
    <reaction evidence="10">
        <text>ATP + H2O = ADP + phosphate + H(+)</text>
        <dbReference type="Rhea" id="RHEA:13065"/>
        <dbReference type="ChEBI" id="CHEBI:15377"/>
        <dbReference type="ChEBI" id="CHEBI:15378"/>
        <dbReference type="ChEBI" id="CHEBI:30616"/>
        <dbReference type="ChEBI" id="CHEBI:43474"/>
        <dbReference type="ChEBI" id="CHEBI:456216"/>
        <dbReference type="EC" id="5.6.2.4"/>
    </reaction>
</comment>
<dbReference type="Gene3D" id="1.10.3380.10">
    <property type="entry name" value="Sec63 N-terminal domain-like domain"/>
    <property type="match status" value="1"/>
</dbReference>
<evidence type="ECO:0000313" key="14">
    <source>
        <dbReference type="Proteomes" id="UP000439903"/>
    </source>
</evidence>
<dbReference type="EMBL" id="WTPW01000076">
    <property type="protein sequence ID" value="KAF0551515.1"/>
    <property type="molecule type" value="Genomic_DNA"/>
</dbReference>
<name>A0A8H4ETI9_GIGMA</name>
<evidence type="ECO:0000259" key="12">
    <source>
        <dbReference type="PROSITE" id="PS51194"/>
    </source>
</evidence>
<dbReference type="EC" id="5.6.2.4" evidence="9"/>
<dbReference type="SMART" id="SM00490">
    <property type="entry name" value="HELICc"/>
    <property type="match status" value="1"/>
</dbReference>
<dbReference type="GO" id="GO:0016787">
    <property type="term" value="F:hydrolase activity"/>
    <property type="evidence" value="ECO:0007669"/>
    <property type="project" value="UniProtKB-KW"/>
</dbReference>
<dbReference type="GO" id="GO:0003676">
    <property type="term" value="F:nucleic acid binding"/>
    <property type="evidence" value="ECO:0007669"/>
    <property type="project" value="InterPro"/>
</dbReference>
<dbReference type="InterPro" id="IPR057842">
    <property type="entry name" value="WH_MER3"/>
</dbReference>
<keyword evidence="2" id="KW-0547">Nucleotide-binding</keyword>
<evidence type="ECO:0000256" key="10">
    <source>
        <dbReference type="ARBA" id="ARBA00048988"/>
    </source>
</evidence>
<dbReference type="Gene3D" id="3.40.50.300">
    <property type="entry name" value="P-loop containing nucleotide triphosphate hydrolases"/>
    <property type="match status" value="2"/>
</dbReference>
<proteinExistence type="inferred from homology"/>
<dbReference type="PROSITE" id="PS51192">
    <property type="entry name" value="HELICASE_ATP_BIND_1"/>
    <property type="match status" value="1"/>
</dbReference>
<keyword evidence="4" id="KW-0347">Helicase</keyword>